<evidence type="ECO:0000256" key="1">
    <source>
        <dbReference type="ARBA" id="ARBA00022679"/>
    </source>
</evidence>
<dbReference type="AlphaFoldDB" id="A0A3P3E5W9"/>
<name>A0A3P3E5W9_9BURK</name>
<keyword evidence="1" id="KW-0808">Transferase</keyword>
<reference evidence="5 6" key="1">
    <citation type="submission" date="2018-11" db="EMBL/GenBank/DDBJ databases">
        <title>The genome of Variovorax sp T529.</title>
        <authorList>
            <person name="Gao J."/>
        </authorList>
    </citation>
    <scope>NUCLEOTIDE SEQUENCE [LARGE SCALE GENOMIC DNA]</scope>
    <source>
        <strain evidence="5 6">T529</strain>
    </source>
</reference>
<keyword evidence="2" id="KW-0548">Nucleotidyltransferase</keyword>
<dbReference type="Pfam" id="PF10620">
    <property type="entry name" value="MdcG"/>
    <property type="match status" value="1"/>
</dbReference>
<feature type="domain" description="Phosphoribosyl-dephospho-CoA transferase MdcG N-terminal" evidence="4">
    <location>
        <begin position="8"/>
        <end position="87"/>
    </location>
</feature>
<feature type="domain" description="Phosphoribosyl-dephospho-CoA transferase MdcG C-terminal" evidence="3">
    <location>
        <begin position="94"/>
        <end position="216"/>
    </location>
</feature>
<dbReference type="Pfam" id="PF20866">
    <property type="entry name" value="MdcG_N"/>
    <property type="match status" value="1"/>
</dbReference>
<proteinExistence type="predicted"/>
<gene>
    <name evidence="5" type="primary">mdcG</name>
    <name evidence="5" type="ORF">EH244_29645</name>
</gene>
<protein>
    <submittedName>
        <fullName evidence="5">Malonate decarboxylase holo-[acyl-carrier-protein] synthase</fullName>
    </submittedName>
</protein>
<dbReference type="GO" id="GO:0016779">
    <property type="term" value="F:nucleotidyltransferase activity"/>
    <property type="evidence" value="ECO:0007669"/>
    <property type="project" value="UniProtKB-KW"/>
</dbReference>
<dbReference type="InterPro" id="IPR017557">
    <property type="entry name" value="Holo-ACP_synthase"/>
</dbReference>
<dbReference type="Proteomes" id="UP000271590">
    <property type="component" value="Unassembled WGS sequence"/>
</dbReference>
<evidence type="ECO:0000256" key="2">
    <source>
        <dbReference type="ARBA" id="ARBA00022695"/>
    </source>
</evidence>
<sequence>MTAMVSLHRHQLAWLTSRGWAAVLGRPWDVQARDCLAHWASHRLPLVVTRQPALPGANEWIALGLPAPARWGRRRLALQVPHAAVQGRGEFPWLADVQDLLPPPARDALRELLGRLCQCHAAARVFGSYGWQAISGLDHVRAASDIDLSVAVEGAAHADAVVRALGSVEAPQPRLDGELVFGEGAAVAWREWVEWRAGRARAVMVKRLDGASLHRDAAWCGRTEPMEIAA</sequence>
<dbReference type="InterPro" id="IPR049180">
    <property type="entry name" value="MdcG_C"/>
</dbReference>
<evidence type="ECO:0000259" key="3">
    <source>
        <dbReference type="Pfam" id="PF10620"/>
    </source>
</evidence>
<evidence type="ECO:0000313" key="5">
    <source>
        <dbReference type="EMBL" id="RRH81072.1"/>
    </source>
</evidence>
<evidence type="ECO:0000259" key="4">
    <source>
        <dbReference type="Pfam" id="PF20866"/>
    </source>
</evidence>
<comment type="caution">
    <text evidence="5">The sequence shown here is derived from an EMBL/GenBank/DDBJ whole genome shotgun (WGS) entry which is preliminary data.</text>
</comment>
<accession>A0A3P3E5W9</accession>
<dbReference type="EMBL" id="RQXU01000033">
    <property type="protein sequence ID" value="RRH81072.1"/>
    <property type="molecule type" value="Genomic_DNA"/>
</dbReference>
<evidence type="ECO:0000313" key="6">
    <source>
        <dbReference type="Proteomes" id="UP000271590"/>
    </source>
</evidence>
<dbReference type="RefSeq" id="WP_124961868.1">
    <property type="nucleotide sequence ID" value="NZ_RQXU01000033.1"/>
</dbReference>
<dbReference type="NCBIfam" id="TIGR03135">
    <property type="entry name" value="malonate_mdcG"/>
    <property type="match status" value="1"/>
</dbReference>
<organism evidence="5 6">
    <name type="scientific">Variovorax beijingensis</name>
    <dbReference type="NCBI Taxonomy" id="2496117"/>
    <lineage>
        <taxon>Bacteria</taxon>
        <taxon>Pseudomonadati</taxon>
        <taxon>Pseudomonadota</taxon>
        <taxon>Betaproteobacteria</taxon>
        <taxon>Burkholderiales</taxon>
        <taxon>Comamonadaceae</taxon>
        <taxon>Variovorax</taxon>
    </lineage>
</organism>
<dbReference type="InterPro" id="IPR048903">
    <property type="entry name" value="MdcG_N"/>
</dbReference>